<dbReference type="AlphaFoldDB" id="A0A0E9WPT9"/>
<proteinExistence type="predicted"/>
<protein>
    <submittedName>
        <fullName evidence="1">Uncharacterized protein</fullName>
    </submittedName>
</protein>
<evidence type="ECO:0000313" key="1">
    <source>
        <dbReference type="EMBL" id="JAH92372.1"/>
    </source>
</evidence>
<sequence>MLLFCIFGDCQSCAVFTNYLKLVYSIKSLTQLYSYICPPPDKIGSDAASLMRDNMSTIICLFRQLTRYNCIILL</sequence>
<organism evidence="1">
    <name type="scientific">Anguilla anguilla</name>
    <name type="common">European freshwater eel</name>
    <name type="synonym">Muraena anguilla</name>
    <dbReference type="NCBI Taxonomy" id="7936"/>
    <lineage>
        <taxon>Eukaryota</taxon>
        <taxon>Metazoa</taxon>
        <taxon>Chordata</taxon>
        <taxon>Craniata</taxon>
        <taxon>Vertebrata</taxon>
        <taxon>Euteleostomi</taxon>
        <taxon>Actinopterygii</taxon>
        <taxon>Neopterygii</taxon>
        <taxon>Teleostei</taxon>
        <taxon>Anguilliformes</taxon>
        <taxon>Anguillidae</taxon>
        <taxon>Anguilla</taxon>
    </lineage>
</organism>
<accession>A0A0E9WPT9</accession>
<dbReference type="EMBL" id="GBXM01016205">
    <property type="protein sequence ID" value="JAH92372.1"/>
    <property type="molecule type" value="Transcribed_RNA"/>
</dbReference>
<reference evidence="1" key="2">
    <citation type="journal article" date="2015" name="Fish Shellfish Immunol.">
        <title>Early steps in the European eel (Anguilla anguilla)-Vibrio vulnificus interaction in the gills: Role of the RtxA13 toxin.</title>
        <authorList>
            <person name="Callol A."/>
            <person name="Pajuelo D."/>
            <person name="Ebbesson L."/>
            <person name="Teles M."/>
            <person name="MacKenzie S."/>
            <person name="Amaro C."/>
        </authorList>
    </citation>
    <scope>NUCLEOTIDE SEQUENCE</scope>
</reference>
<reference evidence="1" key="1">
    <citation type="submission" date="2014-11" db="EMBL/GenBank/DDBJ databases">
        <authorList>
            <person name="Amaro Gonzalez C."/>
        </authorList>
    </citation>
    <scope>NUCLEOTIDE SEQUENCE</scope>
</reference>
<name>A0A0E9WPT9_ANGAN</name>